<reference evidence="2 3" key="1">
    <citation type="journal article" date="2018" name="Evol. Lett.">
        <title>Horizontal gene cluster transfer increased hallucinogenic mushroom diversity.</title>
        <authorList>
            <person name="Reynolds H.T."/>
            <person name="Vijayakumar V."/>
            <person name="Gluck-Thaler E."/>
            <person name="Korotkin H.B."/>
            <person name="Matheny P.B."/>
            <person name="Slot J.C."/>
        </authorList>
    </citation>
    <scope>NUCLEOTIDE SEQUENCE [LARGE SCALE GENOMIC DNA]</scope>
    <source>
        <strain evidence="2 3">2631</strain>
    </source>
</reference>
<feature type="region of interest" description="Disordered" evidence="1">
    <location>
        <begin position="237"/>
        <end position="298"/>
    </location>
</feature>
<evidence type="ECO:0000313" key="3">
    <source>
        <dbReference type="Proteomes" id="UP000283269"/>
    </source>
</evidence>
<feature type="region of interest" description="Disordered" evidence="1">
    <location>
        <begin position="125"/>
        <end position="163"/>
    </location>
</feature>
<sequence length="322" mass="34803">MSPKPILKRSLSTEQHTQQYIHHHHRHIHHPHSTHGVHFPPSPSLTRTFSAYSSSTYDRSPIVVSPNTCALPERGCPGRTYLLDEQASPSPRARGLAYARDYHPRALAFASSSNANYSQMPQLVPDLSSESEESDGFYSMPADHTPSSSTPQQTFGIHGLAGPNGNGMSSAKYNNNNNNIAINTDDGYTDGYAPCDDDPLAFLPYGPSSPPNYYPSSPMSPSSVHFVPEDADDMAQIHKSRRKRSDRRHESSTDPDRIPRGSAGGDLSLGMGSLSISPSPFSPVKSSGSPTRKKGVRRAVPMQLPPSLGGFCVSDDGCLGGF</sequence>
<dbReference type="OrthoDB" id="3187054at2759"/>
<feature type="compositionally biased region" description="Low complexity" evidence="1">
    <location>
        <begin position="265"/>
        <end position="279"/>
    </location>
</feature>
<feature type="compositionally biased region" description="Basic and acidic residues" evidence="1">
    <location>
        <begin position="247"/>
        <end position="259"/>
    </location>
</feature>
<evidence type="ECO:0000313" key="2">
    <source>
        <dbReference type="EMBL" id="PPQ77877.1"/>
    </source>
</evidence>
<keyword evidence="3" id="KW-1185">Reference proteome</keyword>
<dbReference type="InParanoid" id="A0A409WH99"/>
<protein>
    <submittedName>
        <fullName evidence="2">Uncharacterized protein</fullName>
    </submittedName>
</protein>
<name>A0A409WH99_PSICY</name>
<comment type="caution">
    <text evidence="2">The sequence shown here is derived from an EMBL/GenBank/DDBJ whole genome shotgun (WGS) entry which is preliminary data.</text>
</comment>
<dbReference type="EMBL" id="NHYD01003432">
    <property type="protein sequence ID" value="PPQ77877.1"/>
    <property type="molecule type" value="Genomic_DNA"/>
</dbReference>
<accession>A0A409WH99</accession>
<dbReference type="AlphaFoldDB" id="A0A409WH99"/>
<feature type="compositionally biased region" description="Polar residues" evidence="1">
    <location>
        <begin position="145"/>
        <end position="155"/>
    </location>
</feature>
<dbReference type="Proteomes" id="UP000283269">
    <property type="component" value="Unassembled WGS sequence"/>
</dbReference>
<organism evidence="2 3">
    <name type="scientific">Psilocybe cyanescens</name>
    <dbReference type="NCBI Taxonomy" id="93625"/>
    <lineage>
        <taxon>Eukaryota</taxon>
        <taxon>Fungi</taxon>
        <taxon>Dikarya</taxon>
        <taxon>Basidiomycota</taxon>
        <taxon>Agaricomycotina</taxon>
        <taxon>Agaricomycetes</taxon>
        <taxon>Agaricomycetidae</taxon>
        <taxon>Agaricales</taxon>
        <taxon>Agaricineae</taxon>
        <taxon>Strophariaceae</taxon>
        <taxon>Psilocybe</taxon>
    </lineage>
</organism>
<evidence type="ECO:0000256" key="1">
    <source>
        <dbReference type="SAM" id="MobiDB-lite"/>
    </source>
</evidence>
<gene>
    <name evidence="2" type="ORF">CVT25_015364</name>
</gene>
<proteinExistence type="predicted"/>